<dbReference type="InterPro" id="IPR009057">
    <property type="entry name" value="Homeodomain-like_sf"/>
</dbReference>
<keyword evidence="1" id="KW-0805">Transcription regulation</keyword>
<reference evidence="7" key="1">
    <citation type="journal article" date="2010" name="PLoS ONE">
        <title>The complete genome sequence of Cupriavidus metallidurans strain CH34, a master survivalist in harsh and anthropogenic environments.</title>
        <authorList>
            <person name="Janssen P.J."/>
            <person name="Van Houdt R."/>
            <person name="Moors H."/>
            <person name="Monsieurs P."/>
            <person name="Morin N."/>
            <person name="Michaux A."/>
            <person name="Benotmane M.A."/>
            <person name="Leys N."/>
            <person name="Vallaeys T."/>
            <person name="Lapidus A."/>
            <person name="Monchy S."/>
            <person name="Medigue C."/>
            <person name="Taghavi S."/>
            <person name="McCorkle S."/>
            <person name="Dunn J."/>
            <person name="van der Lelie D."/>
            <person name="Mergeay M."/>
        </authorList>
    </citation>
    <scope>NUCLEOTIDE SEQUENCE [LARGE SCALE GENOMIC DNA]</scope>
    <source>
        <strain evidence="7">ATCC 43123 / DSM 2839 / NBRC 102507 / CH34</strain>
    </source>
</reference>
<dbReference type="SUPFAM" id="SSF48498">
    <property type="entry name" value="Tetracyclin repressor-like, C-terminal domain"/>
    <property type="match status" value="1"/>
</dbReference>
<keyword evidence="3" id="KW-0804">Transcription</keyword>
<dbReference type="PROSITE" id="PS50977">
    <property type="entry name" value="HTH_TETR_2"/>
    <property type="match status" value="1"/>
</dbReference>
<dbReference type="eggNOG" id="COG1309">
    <property type="taxonomic scope" value="Bacteria"/>
</dbReference>
<dbReference type="Gene3D" id="1.10.357.10">
    <property type="entry name" value="Tetracycline Repressor, domain 2"/>
    <property type="match status" value="1"/>
</dbReference>
<gene>
    <name evidence="6" type="ordered locus">Rmet_4188</name>
</gene>
<dbReference type="Proteomes" id="UP000002429">
    <property type="component" value="Plasmid megaplasmid"/>
</dbReference>
<dbReference type="KEGG" id="rme:Rmet_4188"/>
<dbReference type="EMBL" id="CP000353">
    <property type="protein sequence ID" value="ABF11055.1"/>
    <property type="molecule type" value="Genomic_DNA"/>
</dbReference>
<feature type="domain" description="HTH tetR-type" evidence="5">
    <location>
        <begin position="16"/>
        <end position="76"/>
    </location>
</feature>
<accession>Q1LFM1</accession>
<dbReference type="PANTHER" id="PTHR47506">
    <property type="entry name" value="TRANSCRIPTIONAL REGULATORY PROTEIN"/>
    <property type="match status" value="1"/>
</dbReference>
<dbReference type="InterPro" id="IPR001647">
    <property type="entry name" value="HTH_TetR"/>
</dbReference>
<dbReference type="Pfam" id="PF00440">
    <property type="entry name" value="TetR_N"/>
    <property type="match status" value="1"/>
</dbReference>
<keyword evidence="7" id="KW-1185">Reference proteome</keyword>
<evidence type="ECO:0000256" key="2">
    <source>
        <dbReference type="ARBA" id="ARBA00023125"/>
    </source>
</evidence>
<dbReference type="HOGENOM" id="CLU_069356_28_4_4"/>
<name>Q1LFM1_CUPMC</name>
<evidence type="ECO:0000313" key="6">
    <source>
        <dbReference type="EMBL" id="ABF11055.1"/>
    </source>
</evidence>
<evidence type="ECO:0000256" key="3">
    <source>
        <dbReference type="ARBA" id="ARBA00023163"/>
    </source>
</evidence>
<dbReference type="SUPFAM" id="SSF46689">
    <property type="entry name" value="Homeodomain-like"/>
    <property type="match status" value="1"/>
</dbReference>
<protein>
    <submittedName>
        <fullName evidence="6">Transcriptional regulator, TetR family</fullName>
    </submittedName>
</protein>
<sequence length="211" mass="23615">MCIYLRVDKVATMKTQPVREQLLEHTLILIRQRGCNGFSYRDLAELVGVKTSSIHYYFPSKDDLILEAVKEYSRRISERLAGISADLPVLDQARQYLEPLRQTCGSNQICLAGMLSTEILSLPESVHSVLKDFYHVNENWLAKLLERGQKERDTPYPVPPAMLAQVIYGALQSGLIAARLFGTQDRLESAAETLLGALCNKRAAALLEAHA</sequence>
<dbReference type="AlphaFoldDB" id="Q1LFM1"/>
<dbReference type="GO" id="GO:0003677">
    <property type="term" value="F:DNA binding"/>
    <property type="evidence" value="ECO:0007669"/>
    <property type="project" value="UniProtKB-UniRule"/>
</dbReference>
<evidence type="ECO:0000256" key="1">
    <source>
        <dbReference type="ARBA" id="ARBA00023015"/>
    </source>
</evidence>
<dbReference type="PANTHER" id="PTHR47506:SF1">
    <property type="entry name" value="HTH-TYPE TRANSCRIPTIONAL REGULATOR YJDC"/>
    <property type="match status" value="1"/>
</dbReference>
<keyword evidence="6" id="KW-0614">Plasmid</keyword>
<evidence type="ECO:0000313" key="7">
    <source>
        <dbReference type="Proteomes" id="UP000002429"/>
    </source>
</evidence>
<evidence type="ECO:0000259" key="5">
    <source>
        <dbReference type="PROSITE" id="PS50977"/>
    </source>
</evidence>
<dbReference type="InterPro" id="IPR036271">
    <property type="entry name" value="Tet_transcr_reg_TetR-rel_C_sf"/>
</dbReference>
<keyword evidence="2 4" id="KW-0238">DNA-binding</keyword>
<organism evidence="6 7">
    <name type="scientific">Cupriavidus metallidurans (strain ATCC 43123 / DSM 2839 / NBRC 102507 / CH34)</name>
    <name type="common">Ralstonia metallidurans</name>
    <dbReference type="NCBI Taxonomy" id="266264"/>
    <lineage>
        <taxon>Bacteria</taxon>
        <taxon>Pseudomonadati</taxon>
        <taxon>Pseudomonadota</taxon>
        <taxon>Betaproteobacteria</taxon>
        <taxon>Burkholderiales</taxon>
        <taxon>Burkholderiaceae</taxon>
        <taxon>Cupriavidus</taxon>
    </lineage>
</organism>
<evidence type="ECO:0000256" key="4">
    <source>
        <dbReference type="PROSITE-ProRule" id="PRU00335"/>
    </source>
</evidence>
<geneLocation type="plasmid" evidence="6 7">
    <name>megaplasmid</name>
</geneLocation>
<proteinExistence type="predicted"/>
<feature type="DNA-binding region" description="H-T-H motif" evidence="4">
    <location>
        <begin position="39"/>
        <end position="58"/>
    </location>
</feature>